<dbReference type="AlphaFoldDB" id="A0ABD0YJB5"/>
<reference evidence="1 2" key="1">
    <citation type="submission" date="2024-07" db="EMBL/GenBank/DDBJ databases">
        <title>Chromosome-level genome assembly of the water stick insect Ranatra chinensis (Heteroptera: Nepidae).</title>
        <authorList>
            <person name="Liu X."/>
        </authorList>
    </citation>
    <scope>NUCLEOTIDE SEQUENCE [LARGE SCALE GENOMIC DNA]</scope>
    <source>
        <strain evidence="1">Cailab_2021Rc</strain>
        <tissue evidence="1">Muscle</tissue>
    </source>
</reference>
<organism evidence="1 2">
    <name type="scientific">Ranatra chinensis</name>
    <dbReference type="NCBI Taxonomy" id="642074"/>
    <lineage>
        <taxon>Eukaryota</taxon>
        <taxon>Metazoa</taxon>
        <taxon>Ecdysozoa</taxon>
        <taxon>Arthropoda</taxon>
        <taxon>Hexapoda</taxon>
        <taxon>Insecta</taxon>
        <taxon>Pterygota</taxon>
        <taxon>Neoptera</taxon>
        <taxon>Paraneoptera</taxon>
        <taxon>Hemiptera</taxon>
        <taxon>Heteroptera</taxon>
        <taxon>Panheteroptera</taxon>
        <taxon>Nepomorpha</taxon>
        <taxon>Nepidae</taxon>
        <taxon>Ranatrinae</taxon>
        <taxon>Ranatra</taxon>
    </lineage>
</organism>
<evidence type="ECO:0000313" key="1">
    <source>
        <dbReference type="EMBL" id="KAL1131290.1"/>
    </source>
</evidence>
<evidence type="ECO:0000313" key="2">
    <source>
        <dbReference type="Proteomes" id="UP001558652"/>
    </source>
</evidence>
<name>A0ABD0YJB5_9HEMI</name>
<gene>
    <name evidence="1" type="ORF">AAG570_010908</name>
</gene>
<protein>
    <submittedName>
        <fullName evidence="1">Uncharacterized protein</fullName>
    </submittedName>
</protein>
<comment type="caution">
    <text evidence="1">The sequence shown here is derived from an EMBL/GenBank/DDBJ whole genome shotgun (WGS) entry which is preliminary data.</text>
</comment>
<keyword evidence="2" id="KW-1185">Reference proteome</keyword>
<proteinExistence type="predicted"/>
<accession>A0ABD0YJB5</accession>
<dbReference type="Proteomes" id="UP001558652">
    <property type="component" value="Unassembled WGS sequence"/>
</dbReference>
<dbReference type="EMBL" id="JBFDAA010000006">
    <property type="protein sequence ID" value="KAL1131290.1"/>
    <property type="molecule type" value="Genomic_DNA"/>
</dbReference>
<sequence>MAPERGEGSGEERTVAVSLAQVDPPGSLPLTCLLTISDSMLNIKLCGSLRQRNLTSFDGASDSPQRFKSDPSRLNITSFYYAITIEELLLLGGTVGKESSEGGGEVKAEALSTCRLRSKSRPEQTSHSYLVKKPFPTFVRSWRAVHCESSGRCKFPDLSLDHGAEFLAIRRPGVGVVLALLHRQVFEGSTTLKGDIIAELCRGCCD</sequence>